<evidence type="ECO:0000313" key="1">
    <source>
        <dbReference type="EMBL" id="MVN85207.1"/>
    </source>
</evidence>
<sequence>MQRGQVNDILFLKERVYHALFQARGTAQEQDWSLVYIACFDAVAGRTRARQDEREAIAARLRCAAALPACAAAAQWRAAAWTWIWTVLRQDSPEQVATDLSSWRTLPHERIRQLGLFRSILAQFRRHPELMAVLPAAEQAELARWLAVPLSMR</sequence>
<comment type="caution">
    <text evidence="1">The sequence shown here is derived from an EMBL/GenBank/DDBJ whole genome shotgun (WGS) entry which is preliminary data.</text>
</comment>
<name>A0A7C9HPG9_9DEIO</name>
<gene>
    <name evidence="1" type="ORF">GO986_00285</name>
</gene>
<keyword evidence="2" id="KW-1185">Reference proteome</keyword>
<protein>
    <submittedName>
        <fullName evidence="1">Uncharacterized protein</fullName>
    </submittedName>
</protein>
<dbReference type="AlphaFoldDB" id="A0A7C9HPG9"/>
<organism evidence="1 2">
    <name type="scientific">Deinococcus arboris</name>
    <dbReference type="NCBI Taxonomy" id="2682977"/>
    <lineage>
        <taxon>Bacteria</taxon>
        <taxon>Thermotogati</taxon>
        <taxon>Deinococcota</taxon>
        <taxon>Deinococci</taxon>
        <taxon>Deinococcales</taxon>
        <taxon>Deinococcaceae</taxon>
        <taxon>Deinococcus</taxon>
    </lineage>
</organism>
<evidence type="ECO:0000313" key="2">
    <source>
        <dbReference type="Proteomes" id="UP000483286"/>
    </source>
</evidence>
<dbReference type="Proteomes" id="UP000483286">
    <property type="component" value="Unassembled WGS sequence"/>
</dbReference>
<reference evidence="1 2" key="1">
    <citation type="submission" date="2019-12" db="EMBL/GenBank/DDBJ databases">
        <title>Deinococcus sp. HMF7620 Genome sequencing and assembly.</title>
        <authorList>
            <person name="Kang H."/>
            <person name="Kim H."/>
            <person name="Joh K."/>
        </authorList>
    </citation>
    <scope>NUCLEOTIDE SEQUENCE [LARGE SCALE GENOMIC DNA]</scope>
    <source>
        <strain evidence="1 2">HMF7620</strain>
    </source>
</reference>
<dbReference type="EMBL" id="WQLB01000001">
    <property type="protein sequence ID" value="MVN85207.1"/>
    <property type="molecule type" value="Genomic_DNA"/>
</dbReference>
<accession>A0A7C9HPG9</accession>
<proteinExistence type="predicted"/>
<dbReference type="RefSeq" id="WP_157457237.1">
    <property type="nucleotide sequence ID" value="NZ_WQLB01000001.1"/>
</dbReference>